<dbReference type="AlphaFoldDB" id="A0A8S1P528"/>
<keyword evidence="2" id="KW-1185">Reference proteome</keyword>
<evidence type="ECO:0000313" key="2">
    <source>
        <dbReference type="Proteomes" id="UP000688137"/>
    </source>
</evidence>
<protein>
    <submittedName>
        <fullName evidence="1">Uncharacterized protein</fullName>
    </submittedName>
</protein>
<organism evidence="1 2">
    <name type="scientific">Paramecium primaurelia</name>
    <dbReference type="NCBI Taxonomy" id="5886"/>
    <lineage>
        <taxon>Eukaryota</taxon>
        <taxon>Sar</taxon>
        <taxon>Alveolata</taxon>
        <taxon>Ciliophora</taxon>
        <taxon>Intramacronucleata</taxon>
        <taxon>Oligohymenophorea</taxon>
        <taxon>Peniculida</taxon>
        <taxon>Parameciidae</taxon>
        <taxon>Paramecium</taxon>
    </lineage>
</organism>
<reference evidence="1" key="1">
    <citation type="submission" date="2021-01" db="EMBL/GenBank/DDBJ databases">
        <authorList>
            <consortium name="Genoscope - CEA"/>
            <person name="William W."/>
        </authorList>
    </citation>
    <scope>NUCLEOTIDE SEQUENCE</scope>
</reference>
<dbReference type="EMBL" id="CAJJDM010000109">
    <property type="protein sequence ID" value="CAD8098091.1"/>
    <property type="molecule type" value="Genomic_DNA"/>
</dbReference>
<proteinExistence type="predicted"/>
<gene>
    <name evidence="1" type="ORF">PPRIM_AZ9-3.1.T1060045</name>
</gene>
<name>A0A8S1P528_PARPR</name>
<accession>A0A8S1P528</accession>
<evidence type="ECO:0000313" key="1">
    <source>
        <dbReference type="EMBL" id="CAD8098091.1"/>
    </source>
</evidence>
<dbReference type="Proteomes" id="UP000688137">
    <property type="component" value="Unassembled WGS sequence"/>
</dbReference>
<comment type="caution">
    <text evidence="1">The sequence shown here is derived from an EMBL/GenBank/DDBJ whole genome shotgun (WGS) entry which is preliminary data.</text>
</comment>
<sequence length="54" mass="6593">MDQEIELPNLQFYNLYEDDDEDYNEDLNESFSNMTITQQIILNLFHLHKIPIFQ</sequence>